<dbReference type="EMBL" id="FOSL01000012">
    <property type="protein sequence ID" value="SFK75946.1"/>
    <property type="molecule type" value="Genomic_DNA"/>
</dbReference>
<sequence>MKRSRTLRVFGLLLLGSASLSTEAQIAHADGNAKAPVATSGQEVGISPWGPDDEIGRLNLITPESRAAVLSRIKGGKAYDLATDYYIGMPSWQAAGDPHYQFWMTHTPRGTEVDDPMGVGKEMNATRSYTGSAFSMYSHTGTHIDALNHFGIHGKIWNGFKADEQLGDRGWKRTGIEKFPPLIARGVMIDIAAAKGLDMLSDGYRITRQDIKDALARQNSTLQEGDIVLIRTGRMKLFNDPQAYMANPPGMGLDAARYLVEEGGAMVVGADNLSFEAFPSEVPDDYVPLHTYLLAQQGAPIIELLALDELSRDKVYEFAFIGGPLKIRGGDAAPLRPVALPLQ</sequence>
<dbReference type="SUPFAM" id="SSF102198">
    <property type="entry name" value="Putative cyclase"/>
    <property type="match status" value="1"/>
</dbReference>
<name>A0A1I4C724_9HYPH</name>
<organism evidence="2 3">
    <name type="scientific">Neomesorhizobium albiziae</name>
    <dbReference type="NCBI Taxonomy" id="335020"/>
    <lineage>
        <taxon>Bacteria</taxon>
        <taxon>Pseudomonadati</taxon>
        <taxon>Pseudomonadota</taxon>
        <taxon>Alphaproteobacteria</taxon>
        <taxon>Hyphomicrobiales</taxon>
        <taxon>Phyllobacteriaceae</taxon>
        <taxon>Neomesorhizobium</taxon>
    </lineage>
</organism>
<proteinExistence type="predicted"/>
<feature type="signal peptide" evidence="1">
    <location>
        <begin position="1"/>
        <end position="29"/>
    </location>
</feature>
<keyword evidence="1" id="KW-0732">Signal</keyword>
<evidence type="ECO:0000256" key="1">
    <source>
        <dbReference type="SAM" id="SignalP"/>
    </source>
</evidence>
<keyword evidence="3" id="KW-1185">Reference proteome</keyword>
<evidence type="ECO:0000313" key="2">
    <source>
        <dbReference type="EMBL" id="SFK75946.1"/>
    </source>
</evidence>
<protein>
    <submittedName>
        <fullName evidence="2">Kynurenine formamidase</fullName>
    </submittedName>
</protein>
<gene>
    <name evidence="2" type="ORF">SAMN04488498_1123</name>
</gene>
<dbReference type="InterPro" id="IPR037175">
    <property type="entry name" value="KFase_sf"/>
</dbReference>
<accession>A0A1I4C724</accession>
<dbReference type="InterPro" id="IPR007325">
    <property type="entry name" value="KFase/CYL"/>
</dbReference>
<dbReference type="Pfam" id="PF04199">
    <property type="entry name" value="Cyclase"/>
    <property type="match status" value="1"/>
</dbReference>
<dbReference type="PANTHER" id="PTHR34861">
    <property type="match status" value="1"/>
</dbReference>
<dbReference type="GO" id="GO:0004061">
    <property type="term" value="F:arylformamidase activity"/>
    <property type="evidence" value="ECO:0007669"/>
    <property type="project" value="InterPro"/>
</dbReference>
<feature type="chain" id="PRO_5009302552" evidence="1">
    <location>
        <begin position="30"/>
        <end position="343"/>
    </location>
</feature>
<dbReference type="PANTHER" id="PTHR34861:SF10">
    <property type="entry name" value="CYCLASE"/>
    <property type="match status" value="1"/>
</dbReference>
<reference evidence="2 3" key="1">
    <citation type="submission" date="2016-10" db="EMBL/GenBank/DDBJ databases">
        <authorList>
            <person name="Varghese N."/>
            <person name="Submissions S."/>
        </authorList>
    </citation>
    <scope>NUCLEOTIDE SEQUENCE [LARGE SCALE GENOMIC DNA]</scope>
    <source>
        <strain evidence="2 3">DSM 21822</strain>
    </source>
</reference>
<dbReference type="Proteomes" id="UP000323300">
    <property type="component" value="Unassembled WGS sequence"/>
</dbReference>
<dbReference type="OrthoDB" id="9777007at2"/>
<evidence type="ECO:0000313" key="3">
    <source>
        <dbReference type="Proteomes" id="UP000323300"/>
    </source>
</evidence>
<dbReference type="GO" id="GO:0019441">
    <property type="term" value="P:L-tryptophan catabolic process to kynurenine"/>
    <property type="evidence" value="ECO:0007669"/>
    <property type="project" value="InterPro"/>
</dbReference>
<dbReference type="AlphaFoldDB" id="A0A1I4C724"/>
<dbReference type="Gene3D" id="3.50.30.50">
    <property type="entry name" value="Putative cyclase"/>
    <property type="match status" value="1"/>
</dbReference>